<keyword evidence="3" id="KW-1185">Reference proteome</keyword>
<organism evidence="2 3">
    <name type="scientific">Petrolisthes cinctipes</name>
    <name type="common">Flat porcelain crab</name>
    <dbReference type="NCBI Taxonomy" id="88211"/>
    <lineage>
        <taxon>Eukaryota</taxon>
        <taxon>Metazoa</taxon>
        <taxon>Ecdysozoa</taxon>
        <taxon>Arthropoda</taxon>
        <taxon>Crustacea</taxon>
        <taxon>Multicrustacea</taxon>
        <taxon>Malacostraca</taxon>
        <taxon>Eumalacostraca</taxon>
        <taxon>Eucarida</taxon>
        <taxon>Decapoda</taxon>
        <taxon>Pleocyemata</taxon>
        <taxon>Anomura</taxon>
        <taxon>Galatheoidea</taxon>
        <taxon>Porcellanidae</taxon>
        <taxon>Petrolisthes</taxon>
    </lineage>
</organism>
<evidence type="ECO:0000313" key="2">
    <source>
        <dbReference type="EMBL" id="KAK3894371.1"/>
    </source>
</evidence>
<feature type="region of interest" description="Disordered" evidence="1">
    <location>
        <begin position="1"/>
        <end position="62"/>
    </location>
</feature>
<evidence type="ECO:0000313" key="3">
    <source>
        <dbReference type="Proteomes" id="UP001286313"/>
    </source>
</evidence>
<gene>
    <name evidence="2" type="ORF">Pcinc_001832</name>
</gene>
<reference evidence="2" key="1">
    <citation type="submission" date="2023-10" db="EMBL/GenBank/DDBJ databases">
        <title>Genome assemblies of two species of porcelain crab, Petrolisthes cinctipes and Petrolisthes manimaculis (Anomura: Porcellanidae).</title>
        <authorList>
            <person name="Angst P."/>
        </authorList>
    </citation>
    <scope>NUCLEOTIDE SEQUENCE</scope>
    <source>
        <strain evidence="2">PB745_01</strain>
        <tissue evidence="2">Gill</tissue>
    </source>
</reference>
<sequence length="152" mass="16625">MPSHPIPSHPIPSHPIPSHPIPSHSIPSHPIPSHPIPSHPIPSHPIPSHPIPSHSIPSHSIPSHPIPSHPIPFIPSFDRRVCETAPTQPSVSHDLAQGRLKLAAVAEGGCYATDRRCCALLLDGTTAHHGWRTFNWVKERWMGEAEMKTPPH</sequence>
<accession>A0AAE1GM54</accession>
<protein>
    <submittedName>
        <fullName evidence="2">Uncharacterized protein</fullName>
    </submittedName>
</protein>
<comment type="caution">
    <text evidence="2">The sequence shown here is derived from an EMBL/GenBank/DDBJ whole genome shotgun (WGS) entry which is preliminary data.</text>
</comment>
<dbReference type="AlphaFoldDB" id="A0AAE1GM54"/>
<feature type="compositionally biased region" description="Low complexity" evidence="1">
    <location>
        <begin position="51"/>
        <end position="62"/>
    </location>
</feature>
<evidence type="ECO:0000256" key="1">
    <source>
        <dbReference type="SAM" id="MobiDB-lite"/>
    </source>
</evidence>
<feature type="compositionally biased region" description="Pro residues" evidence="1">
    <location>
        <begin position="1"/>
        <end position="20"/>
    </location>
</feature>
<dbReference type="Proteomes" id="UP001286313">
    <property type="component" value="Unassembled WGS sequence"/>
</dbReference>
<dbReference type="EMBL" id="JAWQEG010000113">
    <property type="protein sequence ID" value="KAK3894371.1"/>
    <property type="molecule type" value="Genomic_DNA"/>
</dbReference>
<name>A0AAE1GM54_PETCI</name>
<feature type="compositionally biased region" description="Pro residues" evidence="1">
    <location>
        <begin position="29"/>
        <end position="50"/>
    </location>
</feature>
<proteinExistence type="predicted"/>